<proteinExistence type="predicted"/>
<protein>
    <submittedName>
        <fullName evidence="1">Uncharacterized protein</fullName>
    </submittedName>
</protein>
<dbReference type="EMBL" id="CP031023">
    <property type="protein sequence ID" value="AZA16975.1"/>
    <property type="molecule type" value="Genomic_DNA"/>
</dbReference>
<reference evidence="1" key="1">
    <citation type="submission" date="2018-07" db="EMBL/GenBank/DDBJ databases">
        <authorList>
            <person name="Somerville V."/>
        </authorList>
    </citation>
    <scope>NUCLEOTIDE SEQUENCE</scope>
    <source>
        <strain evidence="1">NWC_2_2</strain>
    </source>
</reference>
<dbReference type="AlphaFoldDB" id="A0A1L3JYC5"/>
<dbReference type="RefSeq" id="WP_003616321.1">
    <property type="nucleotide sequence ID" value="NZ_BJLO01000057.1"/>
</dbReference>
<accession>A0A1L3JYC5</accession>
<name>A0A1L3JYC5_LACDL</name>
<evidence type="ECO:0000313" key="1">
    <source>
        <dbReference type="EMBL" id="AZA16975.1"/>
    </source>
</evidence>
<gene>
    <name evidence="1" type="ORF">DQL93_11335</name>
</gene>
<organism evidence="1">
    <name type="scientific">Lactobacillus delbrueckii subsp. lactis</name>
    <dbReference type="NCBI Taxonomy" id="29397"/>
    <lineage>
        <taxon>Bacteria</taxon>
        <taxon>Bacillati</taxon>
        <taxon>Bacillota</taxon>
        <taxon>Bacilli</taxon>
        <taxon>Lactobacillales</taxon>
        <taxon>Lactobacillaceae</taxon>
        <taxon>Lactobacillus</taxon>
    </lineage>
</organism>
<sequence>MLSPSNKIRICTFLCQESIKSAIDKAREALQYTGDDLTQLYHVFDESVREKYVNRDYVLTHFQEALDKRWIKPYYQMETRRREVKNQHPDRC</sequence>
<dbReference type="OrthoDB" id="2315942at2"/>